<evidence type="ECO:0000313" key="14">
    <source>
        <dbReference type="EMBL" id="MES1929241.1"/>
    </source>
</evidence>
<dbReference type="Pfam" id="PF00712">
    <property type="entry name" value="DNA_pol3_beta"/>
    <property type="match status" value="1"/>
</dbReference>
<dbReference type="RefSeq" id="WP_353110733.1">
    <property type="nucleotide sequence ID" value="NZ_APND01000002.1"/>
</dbReference>
<dbReference type="PANTHER" id="PTHR30478:SF0">
    <property type="entry name" value="BETA SLIDING CLAMP"/>
    <property type="match status" value="1"/>
</dbReference>
<evidence type="ECO:0000256" key="3">
    <source>
        <dbReference type="ARBA" id="ARBA00021035"/>
    </source>
</evidence>
<dbReference type="CDD" id="cd00140">
    <property type="entry name" value="beta_clamp"/>
    <property type="match status" value="1"/>
</dbReference>
<sequence length="366" mass="40799">MQFTVQRKDLLTALQTVIGVVERRQTMPILSNILIRTKNDRIVVTATDLELELITDTPAVIAAPGSAAVPARKLLDICRGLPDDAEITLHHDQQQTRVQSGRSRFTLATMSADDWPYLDEVDEGQRITLSERVLKGLLDRTHFAMAHQDVRYYLNGLLLSLRDDRARCVATDGHRLALSDAQVKIGIEEPIQAIVPRKAITELVRLLDSSEAEINLQLSSKHLRLQLPGLVFTTKLIDGRFPDYERVIPADADRCMYADRDTIRQALSRTAILSNEKFGGVRLALSSHSLRLQAQNVEREEAEDEIQVSYDSDPIEIGFNVNYLLEALGAMDSGEFTLSLSGPDSSGLLQAANDPATRYVVMPMRL</sequence>
<reference evidence="14 15" key="1">
    <citation type="submission" date="2013-03" db="EMBL/GenBank/DDBJ databases">
        <title>Salinisphaera dokdonensis CL-ES53 Genome Sequencing.</title>
        <authorList>
            <person name="Li C."/>
            <person name="Lai Q."/>
            <person name="Shao Z."/>
        </authorList>
    </citation>
    <scope>NUCLEOTIDE SEQUENCE [LARGE SCALE GENOMIC DNA]</scope>
    <source>
        <strain evidence="14 15">CL-ES53</strain>
    </source>
</reference>
<keyword evidence="9" id="KW-0238">DNA-binding</keyword>
<evidence type="ECO:0000256" key="8">
    <source>
        <dbReference type="ARBA" id="ARBA00022932"/>
    </source>
</evidence>
<dbReference type="EMBL" id="APND01000002">
    <property type="protein sequence ID" value="MES1929241.1"/>
    <property type="molecule type" value="Genomic_DNA"/>
</dbReference>
<protein>
    <recommendedName>
        <fullName evidence="3 10">Beta sliding clamp</fullName>
    </recommendedName>
</protein>
<comment type="function">
    <text evidence="10">Confers DNA tethering and processivity to DNA polymerases and other proteins. Acts as a clamp, forming a ring around DNA (a reaction catalyzed by the clamp-loading complex) which diffuses in an ATP-independent manner freely and bidirectionally along dsDNA. Initially characterized for its ability to contact the catalytic subunit of DNA polymerase III (Pol III), a complex, multichain enzyme responsible for most of the replicative synthesis in bacteria; Pol III exhibits 3'-5' exonuclease proofreading activity. The beta chain is required for initiation of replication as well as for processivity of DNA replication.</text>
</comment>
<dbReference type="SMART" id="SM00480">
    <property type="entry name" value="POL3Bc"/>
    <property type="match status" value="1"/>
</dbReference>
<dbReference type="InterPro" id="IPR022637">
    <property type="entry name" value="DNA_polIII_beta_cen"/>
</dbReference>
<evidence type="ECO:0000259" key="11">
    <source>
        <dbReference type="Pfam" id="PF00712"/>
    </source>
</evidence>
<dbReference type="Proteomes" id="UP001460888">
    <property type="component" value="Unassembled WGS sequence"/>
</dbReference>
<evidence type="ECO:0000256" key="5">
    <source>
        <dbReference type="ARBA" id="ARBA00022679"/>
    </source>
</evidence>
<feature type="domain" description="DNA polymerase III beta sliding clamp N-terminal" evidence="11">
    <location>
        <begin position="1"/>
        <end position="119"/>
    </location>
</feature>
<comment type="subcellular location">
    <subcellularLocation>
        <location evidence="1 10">Cytoplasm</location>
    </subcellularLocation>
</comment>
<evidence type="ECO:0000256" key="7">
    <source>
        <dbReference type="ARBA" id="ARBA00022705"/>
    </source>
</evidence>
<feature type="domain" description="DNA polymerase III beta sliding clamp C-terminal" evidence="13">
    <location>
        <begin position="246"/>
        <end position="365"/>
    </location>
</feature>
<evidence type="ECO:0000256" key="2">
    <source>
        <dbReference type="ARBA" id="ARBA00010752"/>
    </source>
</evidence>
<organism evidence="14 15">
    <name type="scientific">Salinisphaera dokdonensis CL-ES53</name>
    <dbReference type="NCBI Taxonomy" id="1304272"/>
    <lineage>
        <taxon>Bacteria</taxon>
        <taxon>Pseudomonadati</taxon>
        <taxon>Pseudomonadota</taxon>
        <taxon>Gammaproteobacteria</taxon>
        <taxon>Salinisphaerales</taxon>
        <taxon>Salinisphaeraceae</taxon>
        <taxon>Salinisphaera</taxon>
    </lineage>
</organism>
<feature type="domain" description="DNA polymerase III beta sliding clamp central" evidence="12">
    <location>
        <begin position="129"/>
        <end position="243"/>
    </location>
</feature>
<dbReference type="NCBIfam" id="TIGR00663">
    <property type="entry name" value="dnan"/>
    <property type="match status" value="1"/>
</dbReference>
<dbReference type="PIRSF" id="PIRSF000804">
    <property type="entry name" value="DNA_pol_III_b"/>
    <property type="match status" value="1"/>
</dbReference>
<evidence type="ECO:0000256" key="10">
    <source>
        <dbReference type="PIRNR" id="PIRNR000804"/>
    </source>
</evidence>
<dbReference type="InterPro" id="IPR001001">
    <property type="entry name" value="DNA_polIII_beta"/>
</dbReference>
<dbReference type="InterPro" id="IPR022634">
    <property type="entry name" value="DNA_polIII_beta_N"/>
</dbReference>
<proteinExistence type="inferred from homology"/>
<dbReference type="SUPFAM" id="SSF55979">
    <property type="entry name" value="DNA clamp"/>
    <property type="match status" value="3"/>
</dbReference>
<evidence type="ECO:0000256" key="4">
    <source>
        <dbReference type="ARBA" id="ARBA00022490"/>
    </source>
</evidence>
<dbReference type="Gene3D" id="3.10.150.10">
    <property type="entry name" value="DNA Polymerase III, subunit A, domain 2"/>
    <property type="match status" value="1"/>
</dbReference>
<dbReference type="InterPro" id="IPR022635">
    <property type="entry name" value="DNA_polIII_beta_C"/>
</dbReference>
<dbReference type="InterPro" id="IPR046938">
    <property type="entry name" value="DNA_clamp_sf"/>
</dbReference>
<keyword evidence="4 10" id="KW-0963">Cytoplasm</keyword>
<keyword evidence="5 10" id="KW-0808">Transferase</keyword>
<evidence type="ECO:0000256" key="1">
    <source>
        <dbReference type="ARBA" id="ARBA00004496"/>
    </source>
</evidence>
<gene>
    <name evidence="14" type="ORF">SADO_08292</name>
</gene>
<evidence type="ECO:0000259" key="12">
    <source>
        <dbReference type="Pfam" id="PF02767"/>
    </source>
</evidence>
<comment type="subunit">
    <text evidence="10">Forms a ring-shaped head-to-tail homodimer around DNA.</text>
</comment>
<accession>A0ABV2B010</accession>
<evidence type="ECO:0000259" key="13">
    <source>
        <dbReference type="Pfam" id="PF02768"/>
    </source>
</evidence>
<name>A0ABV2B010_9GAMM</name>
<keyword evidence="7 10" id="KW-0235">DNA replication</keyword>
<dbReference type="Pfam" id="PF02768">
    <property type="entry name" value="DNA_pol3_beta_3"/>
    <property type="match status" value="1"/>
</dbReference>
<dbReference type="PANTHER" id="PTHR30478">
    <property type="entry name" value="DNA POLYMERASE III SUBUNIT BETA"/>
    <property type="match status" value="1"/>
</dbReference>
<evidence type="ECO:0000256" key="6">
    <source>
        <dbReference type="ARBA" id="ARBA00022695"/>
    </source>
</evidence>
<dbReference type="Gene3D" id="3.70.10.10">
    <property type="match status" value="1"/>
</dbReference>
<dbReference type="Pfam" id="PF02767">
    <property type="entry name" value="DNA_pol3_beta_2"/>
    <property type="match status" value="1"/>
</dbReference>
<evidence type="ECO:0000256" key="9">
    <source>
        <dbReference type="ARBA" id="ARBA00023125"/>
    </source>
</evidence>
<comment type="similarity">
    <text evidence="2 10">Belongs to the beta sliding clamp family.</text>
</comment>
<keyword evidence="8 10" id="KW-0239">DNA-directed DNA polymerase</keyword>
<keyword evidence="6 10" id="KW-0548">Nucleotidyltransferase</keyword>
<keyword evidence="15" id="KW-1185">Reference proteome</keyword>
<evidence type="ECO:0000313" key="15">
    <source>
        <dbReference type="Proteomes" id="UP001460888"/>
    </source>
</evidence>
<comment type="caution">
    <text evidence="14">The sequence shown here is derived from an EMBL/GenBank/DDBJ whole genome shotgun (WGS) entry which is preliminary data.</text>
</comment>